<dbReference type="GO" id="GO:0009401">
    <property type="term" value="P:phosphoenolpyruvate-dependent sugar phosphotransferase system"/>
    <property type="evidence" value="ECO:0007669"/>
    <property type="project" value="UniProtKB-KW"/>
</dbReference>
<organism evidence="11 12">
    <name type="scientific">Sporolactobacillus inulinus</name>
    <dbReference type="NCBI Taxonomy" id="2078"/>
    <lineage>
        <taxon>Bacteria</taxon>
        <taxon>Bacillati</taxon>
        <taxon>Bacillota</taxon>
        <taxon>Bacilli</taxon>
        <taxon>Bacillales</taxon>
        <taxon>Sporolactobacillaceae</taxon>
        <taxon>Sporolactobacillus</taxon>
    </lineage>
</organism>
<feature type="transmembrane region" description="Helical" evidence="9">
    <location>
        <begin position="246"/>
        <end position="267"/>
    </location>
</feature>
<dbReference type="GO" id="GO:0015577">
    <property type="term" value="F:galactitol transmembrane transporter activity"/>
    <property type="evidence" value="ECO:0007669"/>
    <property type="project" value="InterPro"/>
</dbReference>
<keyword evidence="3" id="KW-1003">Cell membrane</keyword>
<comment type="caution">
    <text evidence="11">The sequence shown here is derived from an EMBL/GenBank/DDBJ whole genome shotgun (WGS) entry which is preliminary data.</text>
</comment>
<feature type="transmembrane region" description="Helical" evidence="9">
    <location>
        <begin position="356"/>
        <end position="374"/>
    </location>
</feature>
<gene>
    <name evidence="11" type="ORF">NBRC111894_2217</name>
</gene>
<evidence type="ECO:0000256" key="3">
    <source>
        <dbReference type="ARBA" id="ARBA00022475"/>
    </source>
</evidence>
<feature type="transmembrane region" description="Helical" evidence="9">
    <location>
        <begin position="162"/>
        <end position="184"/>
    </location>
</feature>
<dbReference type="PANTHER" id="PTHR37324:SF2">
    <property type="entry name" value="PTS SYSTEM GALACTITOL-SPECIFIC EIIC COMPONENT"/>
    <property type="match status" value="1"/>
</dbReference>
<evidence type="ECO:0000256" key="4">
    <source>
        <dbReference type="ARBA" id="ARBA00022597"/>
    </source>
</evidence>
<accession>A0A4Y1ZCH6</accession>
<evidence type="ECO:0000313" key="12">
    <source>
        <dbReference type="Proteomes" id="UP000319716"/>
    </source>
</evidence>
<keyword evidence="6 9" id="KW-0812">Transmembrane</keyword>
<dbReference type="InterPro" id="IPR004703">
    <property type="entry name" value="PTS_sugar-sp_permease"/>
</dbReference>
<dbReference type="Pfam" id="PF03611">
    <property type="entry name" value="EIIC-GAT"/>
    <property type="match status" value="1"/>
</dbReference>
<keyword evidence="11" id="KW-0808">Transferase</keyword>
<sequence>MDAEIEKLIAALKITNNYHHEKEVNEMDALTTIVQYVLNLGASVFVPIIMLIIGICARMKFKDAISAAIIFGVAFAGMNLVVGFMLDSISPAAQSFAKNTGIALTAVDGGWTTGASITWAWPLAFLIFPITIGVNIVMLALKWTKTLNVDMWNVWGKAFTAIMVSYISGNVYLGFVVVVIQIIIELKIGDIWGKEIEELTGIPGVTVPHHMTIIASLLYPINQLMDKIPLFNKKMDADALKEKLGVFAENHVMGAIIGFLLGLVAGYGVSKSLILAIQAATALTLFPMVSKLFMQALSPISEAISDFMRKHFNNREILIGLDWPILAGRNELWVTAILLIPIELLFAVILPGNKVLPFGGIINLSIVVAVVLLARGNLLRMVVYGIITTPVFLYLATFFAPYMTRLAQETHAVKVPAGSMLTWSTMENGEFKFAFSEAMAGKWWGILLAIVWIALFVYFYFGRKKENAKRYLEEAKTEGFES</sequence>
<evidence type="ECO:0000256" key="2">
    <source>
        <dbReference type="ARBA" id="ARBA00022448"/>
    </source>
</evidence>
<dbReference type="PIRSF" id="PIRSF006304">
    <property type="entry name" value="GatC"/>
    <property type="match status" value="1"/>
</dbReference>
<feature type="domain" description="PTS EIIC type-2" evidence="10">
    <location>
        <begin position="34"/>
        <end position="482"/>
    </location>
</feature>
<keyword evidence="7 9" id="KW-1133">Transmembrane helix</keyword>
<comment type="subcellular location">
    <subcellularLocation>
        <location evidence="1">Cell membrane</location>
        <topology evidence="1">Multi-pass membrane protein</topology>
    </subcellularLocation>
</comment>
<feature type="transmembrane region" description="Helical" evidence="9">
    <location>
        <begin position="332"/>
        <end position="350"/>
    </location>
</feature>
<evidence type="ECO:0000256" key="9">
    <source>
        <dbReference type="SAM" id="Phobius"/>
    </source>
</evidence>
<dbReference type="GO" id="GO:0005886">
    <property type="term" value="C:plasma membrane"/>
    <property type="evidence" value="ECO:0007669"/>
    <property type="project" value="UniProtKB-SubCell"/>
</dbReference>
<feature type="transmembrane region" description="Helical" evidence="9">
    <location>
        <begin position="443"/>
        <end position="461"/>
    </location>
</feature>
<evidence type="ECO:0000256" key="6">
    <source>
        <dbReference type="ARBA" id="ARBA00022692"/>
    </source>
</evidence>
<evidence type="ECO:0000313" key="11">
    <source>
        <dbReference type="EMBL" id="GAY76663.1"/>
    </source>
</evidence>
<dbReference type="InterPro" id="IPR013014">
    <property type="entry name" value="PTS_EIIC_2"/>
</dbReference>
<evidence type="ECO:0000259" key="10">
    <source>
        <dbReference type="PROSITE" id="PS51104"/>
    </source>
</evidence>
<feature type="transmembrane region" description="Helical" evidence="9">
    <location>
        <begin position="381"/>
        <end position="403"/>
    </location>
</feature>
<keyword evidence="4" id="KW-0762">Sugar transport</keyword>
<keyword evidence="5" id="KW-0598">Phosphotransferase system</keyword>
<evidence type="ECO:0000256" key="7">
    <source>
        <dbReference type="ARBA" id="ARBA00022989"/>
    </source>
</evidence>
<keyword evidence="2" id="KW-0813">Transport</keyword>
<feature type="transmembrane region" description="Helical" evidence="9">
    <location>
        <begin position="33"/>
        <end position="57"/>
    </location>
</feature>
<feature type="transmembrane region" description="Helical" evidence="9">
    <location>
        <begin position="64"/>
        <end position="86"/>
    </location>
</feature>
<evidence type="ECO:0000256" key="1">
    <source>
        <dbReference type="ARBA" id="ARBA00004651"/>
    </source>
</evidence>
<dbReference type="GO" id="GO:0016740">
    <property type="term" value="F:transferase activity"/>
    <property type="evidence" value="ECO:0007669"/>
    <property type="project" value="UniProtKB-KW"/>
</dbReference>
<proteinExistence type="predicted"/>
<dbReference type="AlphaFoldDB" id="A0A4Y1ZCH6"/>
<protein>
    <submittedName>
        <fullName evidence="11">PTS system, galactitol-specific IIC component</fullName>
        <ecNumber evidence="11">2.7.1.-</ecNumber>
    </submittedName>
</protein>
<dbReference type="EC" id="2.7.1.-" evidence="11"/>
<name>A0A4Y1ZCH6_9BACL</name>
<dbReference type="Proteomes" id="UP000319716">
    <property type="component" value="Unassembled WGS sequence"/>
</dbReference>
<dbReference type="PANTHER" id="PTHR37324">
    <property type="entry name" value="PTS SYSTEM GALACTITOL-SPECIFIC EIIC COMPONENT"/>
    <property type="match status" value="1"/>
</dbReference>
<evidence type="ECO:0000256" key="5">
    <source>
        <dbReference type="ARBA" id="ARBA00022683"/>
    </source>
</evidence>
<feature type="transmembrane region" description="Helical" evidence="9">
    <location>
        <begin position="119"/>
        <end position="141"/>
    </location>
</feature>
<dbReference type="PROSITE" id="PS51104">
    <property type="entry name" value="PTS_EIIC_TYPE_2"/>
    <property type="match status" value="1"/>
</dbReference>
<dbReference type="EMBL" id="BEXB01000016">
    <property type="protein sequence ID" value="GAY76663.1"/>
    <property type="molecule type" value="Genomic_DNA"/>
</dbReference>
<keyword evidence="8 9" id="KW-0472">Membrane</keyword>
<evidence type="ECO:0000256" key="8">
    <source>
        <dbReference type="ARBA" id="ARBA00023136"/>
    </source>
</evidence>
<dbReference type="InterPro" id="IPR013853">
    <property type="entry name" value="EIIC-GAT"/>
</dbReference>
<reference evidence="11 12" key="1">
    <citation type="submission" date="2017-11" db="EMBL/GenBank/DDBJ databases">
        <title>Draft Genome Sequence of Sporolactobacillus inulinus NBRC 111894 Isolated from Koso, a Japanese Sugar-Vegetable Fermented Beverage.</title>
        <authorList>
            <person name="Chiou T.Y."/>
            <person name="Oshima K."/>
            <person name="Suda W."/>
            <person name="Hattori M."/>
            <person name="Takahashi T."/>
        </authorList>
    </citation>
    <scope>NUCLEOTIDE SEQUENCE [LARGE SCALE GENOMIC DNA]</scope>
    <source>
        <strain evidence="11 12">NBRC111894</strain>
    </source>
</reference>